<feature type="transmembrane region" description="Helical" evidence="1">
    <location>
        <begin position="190"/>
        <end position="215"/>
    </location>
</feature>
<evidence type="ECO:0000256" key="1">
    <source>
        <dbReference type="SAM" id="Phobius"/>
    </source>
</evidence>
<protein>
    <recommendedName>
        <fullName evidence="4">Chemotaxis methyl-accepting receptor HlyB-like 4HB MCP domain-containing protein</fullName>
    </recommendedName>
</protein>
<keyword evidence="1" id="KW-0812">Transmembrane</keyword>
<keyword evidence="1" id="KW-1133">Transmembrane helix</keyword>
<dbReference type="Proteomes" id="UP000235015">
    <property type="component" value="Unassembled WGS sequence"/>
</dbReference>
<name>A0A2N6CRW6_9GAMM</name>
<proteinExistence type="predicted"/>
<evidence type="ECO:0008006" key="4">
    <source>
        <dbReference type="Google" id="ProtNLM"/>
    </source>
</evidence>
<evidence type="ECO:0000313" key="3">
    <source>
        <dbReference type="Proteomes" id="UP000235015"/>
    </source>
</evidence>
<dbReference type="RefSeq" id="WP_273440865.1">
    <property type="nucleotide sequence ID" value="NZ_PKUN01000030.1"/>
</dbReference>
<accession>A0A2N6CRW6</accession>
<evidence type="ECO:0000313" key="2">
    <source>
        <dbReference type="EMBL" id="PLX59829.1"/>
    </source>
</evidence>
<organism evidence="2 3">
    <name type="scientific">Sedimenticola selenatireducens</name>
    <dbReference type="NCBI Taxonomy" id="191960"/>
    <lineage>
        <taxon>Bacteria</taxon>
        <taxon>Pseudomonadati</taxon>
        <taxon>Pseudomonadota</taxon>
        <taxon>Gammaproteobacteria</taxon>
        <taxon>Chromatiales</taxon>
        <taxon>Sedimenticolaceae</taxon>
        <taxon>Sedimenticola</taxon>
    </lineage>
</organism>
<sequence length="240" mass="26456">MSMFSNRKLSIRFLLLTILLAVVVVIESGTIIVDNMAITDQSTQLAEKKIPILNKAHKLKLSVVQVQQWLTDISATRGRDGLDDGFTEAENNAKEFRKLINDLVVLDTEHASHYRAMLPVFNAYYDVGKRMAQAYIDEGPSGGNQMMAQFDEVADKMAEQVNSFLTEVDEGTTAALSKQLVLASSTGRSIVIGSLIVLLGVGLVYLLMARALAYLPKVVMELQRMAEGDLTSSIDVTRRD</sequence>
<dbReference type="AlphaFoldDB" id="A0A2N6CRW6"/>
<dbReference type="EMBL" id="PKUN01000030">
    <property type="protein sequence ID" value="PLX59829.1"/>
    <property type="molecule type" value="Genomic_DNA"/>
</dbReference>
<keyword evidence="1" id="KW-0472">Membrane</keyword>
<gene>
    <name evidence="2" type="ORF">C0630_18105</name>
</gene>
<reference evidence="2 3" key="1">
    <citation type="submission" date="2017-11" db="EMBL/GenBank/DDBJ databases">
        <title>Genome-resolved metagenomics identifies genetic mobility, metabolic interactions, and unexpected diversity in perchlorate-reducing communities.</title>
        <authorList>
            <person name="Barnum T.P."/>
            <person name="Figueroa I.A."/>
            <person name="Carlstrom C.I."/>
            <person name="Lucas L.N."/>
            <person name="Engelbrektson A.L."/>
            <person name="Coates J.D."/>
        </authorList>
    </citation>
    <scope>NUCLEOTIDE SEQUENCE [LARGE SCALE GENOMIC DNA]</scope>
    <source>
        <strain evidence="2">BM301</strain>
    </source>
</reference>
<comment type="caution">
    <text evidence="2">The sequence shown here is derived from an EMBL/GenBank/DDBJ whole genome shotgun (WGS) entry which is preliminary data.</text>
</comment>